<evidence type="ECO:0000313" key="2">
    <source>
        <dbReference type="Proteomes" id="UP001180453"/>
    </source>
</evidence>
<gene>
    <name evidence="1" type="ORF">J2X20_000468</name>
</gene>
<accession>A0ABU1YG60</accession>
<dbReference type="EMBL" id="JAVDXU010000001">
    <property type="protein sequence ID" value="MDR7267839.1"/>
    <property type="molecule type" value="Genomic_DNA"/>
</dbReference>
<organism evidence="1 2">
    <name type="scientific">Roseateles saccharophilus</name>
    <name type="common">Pseudomonas saccharophila</name>
    <dbReference type="NCBI Taxonomy" id="304"/>
    <lineage>
        <taxon>Bacteria</taxon>
        <taxon>Pseudomonadati</taxon>
        <taxon>Pseudomonadota</taxon>
        <taxon>Betaproteobacteria</taxon>
        <taxon>Burkholderiales</taxon>
        <taxon>Sphaerotilaceae</taxon>
        <taxon>Roseateles</taxon>
    </lineage>
</organism>
<protein>
    <submittedName>
        <fullName evidence="1">Uncharacterized protein</fullName>
    </submittedName>
</protein>
<name>A0ABU1YG60_ROSSA</name>
<proteinExistence type="predicted"/>
<comment type="caution">
    <text evidence="1">The sequence shown here is derived from an EMBL/GenBank/DDBJ whole genome shotgun (WGS) entry which is preliminary data.</text>
</comment>
<sequence>MAAWQFDVAAVFEYGDQTLPPLLRRRAQTILAESFEPPRQMTKSWWVYGPEAGNRIDLFVDDDGTCELSARIDARSDADSFLNCWLILMLELNCSLYAPELDWSFPADIVSLKEALQSSAAWRYALTYR</sequence>
<dbReference type="Proteomes" id="UP001180453">
    <property type="component" value="Unassembled WGS sequence"/>
</dbReference>
<evidence type="ECO:0000313" key="1">
    <source>
        <dbReference type="EMBL" id="MDR7267839.1"/>
    </source>
</evidence>
<dbReference type="RefSeq" id="WP_310260316.1">
    <property type="nucleotide sequence ID" value="NZ_JAVDXU010000001.1"/>
</dbReference>
<keyword evidence="2" id="KW-1185">Reference proteome</keyword>
<reference evidence="1 2" key="1">
    <citation type="submission" date="2023-07" db="EMBL/GenBank/DDBJ databases">
        <title>Sorghum-associated microbial communities from plants grown in Nebraska, USA.</title>
        <authorList>
            <person name="Schachtman D."/>
        </authorList>
    </citation>
    <scope>NUCLEOTIDE SEQUENCE [LARGE SCALE GENOMIC DNA]</scope>
    <source>
        <strain evidence="1 2">BE314</strain>
    </source>
</reference>